<evidence type="ECO:0000256" key="2">
    <source>
        <dbReference type="SAM" id="MobiDB-lite"/>
    </source>
</evidence>
<dbReference type="Pfam" id="PF21636">
    <property type="entry name" value="PPP1R21_C"/>
    <property type="match status" value="1"/>
</dbReference>
<feature type="compositionally biased region" description="Low complexity" evidence="2">
    <location>
        <begin position="418"/>
        <end position="442"/>
    </location>
</feature>
<evidence type="ECO:0000313" key="4">
    <source>
        <dbReference type="EMBL" id="GES77363.1"/>
    </source>
</evidence>
<comment type="caution">
    <text evidence="4">The sequence shown here is derived from an EMBL/GenBank/DDBJ whole genome shotgun (WGS) entry which is preliminary data.</text>
</comment>
<feature type="coiled-coil region" evidence="1">
    <location>
        <begin position="164"/>
        <end position="290"/>
    </location>
</feature>
<dbReference type="AlphaFoldDB" id="A0A8H3KWP3"/>
<dbReference type="SMART" id="SM01254">
    <property type="entry name" value="KLRAQ"/>
    <property type="match status" value="1"/>
</dbReference>
<evidence type="ECO:0000259" key="3">
    <source>
        <dbReference type="SMART" id="SM01254"/>
    </source>
</evidence>
<feature type="compositionally biased region" description="Acidic residues" evidence="2">
    <location>
        <begin position="477"/>
        <end position="486"/>
    </location>
</feature>
<feature type="compositionally biased region" description="Polar residues" evidence="2">
    <location>
        <begin position="495"/>
        <end position="514"/>
    </location>
</feature>
<accession>A0A8H3KWP3</accession>
<dbReference type="PANTHER" id="PTHR21448:SF0">
    <property type="entry name" value="PROTEIN PHOSPHATASE 1 REGULATORY SUBUNIT 21"/>
    <property type="match status" value="1"/>
</dbReference>
<sequence length="652" mass="73716">MLFVTPLLEQNHPFKSDAGSQNYSKLVYIQVLYESSCELLSLTHDVNGCLNPLLPGRISASASLHSSVGATSTEELAEKYQKLFSEFSRIKAQHSVLKKAVRKEQVTNASLQEECKTKEQELRTSLQQLDLLNFHNERLTKRIQSLQDSGNAKLSTGWLLGSTKKEIEKLKASLEARSIDLTRKIEENEKLHKELYEVNSLYTQHVNVLQSNISELEKKKEELQLELTRSYMASEEALSTMRLEKREVEVKLEETKRQLQLTNALMEKNEQKLKEDDDVLRAELNALRQTLLINLGLADGAQSEQLNILSEKMDTESNEIIESFKYLQHSTREYLNSLKENPDSSYELSIRVKNASQVWQRNLQTLAVKFTSAQSKISELTTKNEILVKANETGSNKVSDLESKISRLSEELDKQKISSQESYNNNNESLSEQSSMNNSISNPKLNSSGFNGPILKPASQNDEIKEEESGPPKLSEDPNDSDDDVEFVYPVNPSVEPSVNDNKESTVQPASAKSTLADDDDNVTGNGIAASFLPLERDMSGRKDDDAKQRENLIKKHYECKITQLTEQLQLADSKATRFYKALETLQSRLAAAESKNAKLQKELANSKEIFAEERKNHENSVETMQKFITDLSEEKENLINQLRAGPSNRAM</sequence>
<keyword evidence="1" id="KW-0175">Coiled coil</keyword>
<proteinExistence type="predicted"/>
<feature type="region of interest" description="Disordered" evidence="2">
    <location>
        <begin position="412"/>
        <end position="523"/>
    </location>
</feature>
<dbReference type="Proteomes" id="UP000615446">
    <property type="component" value="Unassembled WGS sequence"/>
</dbReference>
<dbReference type="EMBL" id="BLAL01000030">
    <property type="protein sequence ID" value="GES77363.1"/>
    <property type="molecule type" value="Genomic_DNA"/>
</dbReference>
<reference evidence="4" key="1">
    <citation type="submission" date="2019-10" db="EMBL/GenBank/DDBJ databases">
        <title>Conservation and host-specific expression of non-tandemly repeated heterogenous ribosome RNA gene in arbuscular mycorrhizal fungi.</title>
        <authorList>
            <person name="Maeda T."/>
            <person name="Kobayashi Y."/>
            <person name="Nakagawa T."/>
            <person name="Ezawa T."/>
            <person name="Yamaguchi K."/>
            <person name="Bino T."/>
            <person name="Nishimoto Y."/>
            <person name="Shigenobu S."/>
            <person name="Kawaguchi M."/>
        </authorList>
    </citation>
    <scope>NUCLEOTIDE SEQUENCE</scope>
    <source>
        <strain evidence="4">HR1</strain>
    </source>
</reference>
<dbReference type="InterPro" id="IPR040024">
    <property type="entry name" value="PPP1R21"/>
</dbReference>
<dbReference type="Pfam" id="PF10205">
    <property type="entry name" value="KLRAQ"/>
    <property type="match status" value="1"/>
</dbReference>
<evidence type="ECO:0000313" key="5">
    <source>
        <dbReference type="Proteomes" id="UP000615446"/>
    </source>
</evidence>
<protein>
    <submittedName>
        <fullName evidence="4">Protein phosphatase 1 regulatory subunit 21 isoform X1</fullName>
    </submittedName>
</protein>
<dbReference type="PANTHER" id="PTHR21448">
    <property type="entry name" value="SMOOTH MUSCLE MYOSIN HEAVY CHAIN-RELATED"/>
    <property type="match status" value="1"/>
</dbReference>
<dbReference type="InterPro" id="IPR019343">
    <property type="entry name" value="PPP1R21_N"/>
</dbReference>
<gene>
    <name evidence="4" type="ORF">RCL2_000474000</name>
</gene>
<feature type="coiled-coil region" evidence="1">
    <location>
        <begin position="555"/>
        <end position="642"/>
    </location>
</feature>
<organism evidence="4 5">
    <name type="scientific">Rhizophagus clarus</name>
    <dbReference type="NCBI Taxonomy" id="94130"/>
    <lineage>
        <taxon>Eukaryota</taxon>
        <taxon>Fungi</taxon>
        <taxon>Fungi incertae sedis</taxon>
        <taxon>Mucoromycota</taxon>
        <taxon>Glomeromycotina</taxon>
        <taxon>Glomeromycetes</taxon>
        <taxon>Glomerales</taxon>
        <taxon>Glomeraceae</taxon>
        <taxon>Rhizophagus</taxon>
    </lineage>
</organism>
<dbReference type="InterPro" id="IPR049372">
    <property type="entry name" value="PPP1R21_C"/>
</dbReference>
<dbReference type="GO" id="GO:0005769">
    <property type="term" value="C:early endosome"/>
    <property type="evidence" value="ECO:0007669"/>
    <property type="project" value="TreeGrafter"/>
</dbReference>
<feature type="domain" description="Protein phosphatase 1 regulatory subunit 21 N-terminal" evidence="3">
    <location>
        <begin position="81"/>
        <end position="195"/>
    </location>
</feature>
<dbReference type="OrthoDB" id="5566667at2759"/>
<evidence type="ECO:0000256" key="1">
    <source>
        <dbReference type="SAM" id="Coils"/>
    </source>
</evidence>
<name>A0A8H3KWP3_9GLOM</name>
<feature type="coiled-coil region" evidence="1">
    <location>
        <begin position="101"/>
        <end position="128"/>
    </location>
</feature>
<feature type="compositionally biased region" description="Basic and acidic residues" evidence="2">
    <location>
        <begin position="467"/>
        <end position="476"/>
    </location>
</feature>
<dbReference type="GO" id="GO:0016020">
    <property type="term" value="C:membrane"/>
    <property type="evidence" value="ECO:0007669"/>
    <property type="project" value="TreeGrafter"/>
</dbReference>